<comment type="similarity">
    <text evidence="1">Belongs to the peptidase C14B family.</text>
</comment>
<dbReference type="EMBL" id="ML143504">
    <property type="protein sequence ID" value="TBU23469.1"/>
    <property type="molecule type" value="Genomic_DNA"/>
</dbReference>
<evidence type="ECO:0000256" key="3">
    <source>
        <dbReference type="ARBA" id="ARBA00022807"/>
    </source>
</evidence>
<name>A0A4Q9M8Z5_9APHY</name>
<dbReference type="AlphaFoldDB" id="A0A4Q9M8Z5"/>
<dbReference type="PANTHER" id="PTHR48104">
    <property type="entry name" value="METACASPASE-4"/>
    <property type="match status" value="1"/>
</dbReference>
<keyword evidence="3" id="KW-0788">Thiol protease</keyword>
<proteinExistence type="inferred from homology"/>
<dbReference type="InterPro" id="IPR050452">
    <property type="entry name" value="Metacaspase"/>
</dbReference>
<feature type="region of interest" description="Disordered" evidence="4">
    <location>
        <begin position="75"/>
        <end position="139"/>
    </location>
</feature>
<gene>
    <name evidence="6" type="ORF">BD311DRAFT_768425</name>
</gene>
<evidence type="ECO:0000256" key="4">
    <source>
        <dbReference type="SAM" id="MobiDB-lite"/>
    </source>
</evidence>
<dbReference type="PANTHER" id="PTHR48104:SF30">
    <property type="entry name" value="METACASPASE-1"/>
    <property type="match status" value="1"/>
</dbReference>
<dbReference type="SUPFAM" id="SSF52129">
    <property type="entry name" value="Caspase-like"/>
    <property type="match status" value="1"/>
</dbReference>
<dbReference type="InterPro" id="IPR029030">
    <property type="entry name" value="Caspase-like_dom_sf"/>
</dbReference>
<evidence type="ECO:0000256" key="2">
    <source>
        <dbReference type="ARBA" id="ARBA00022703"/>
    </source>
</evidence>
<dbReference type="Gene3D" id="3.40.50.12660">
    <property type="match status" value="1"/>
</dbReference>
<dbReference type="Proteomes" id="UP000292957">
    <property type="component" value="Unassembled WGS sequence"/>
</dbReference>
<keyword evidence="3" id="KW-0378">Hydrolase</keyword>
<dbReference type="GO" id="GO:0006508">
    <property type="term" value="P:proteolysis"/>
    <property type="evidence" value="ECO:0007669"/>
    <property type="project" value="InterPro"/>
</dbReference>
<accession>A0A4Q9M8Z5</accession>
<evidence type="ECO:0000256" key="1">
    <source>
        <dbReference type="ARBA" id="ARBA00009005"/>
    </source>
</evidence>
<organism evidence="6">
    <name type="scientific">Dichomitus squalens</name>
    <dbReference type="NCBI Taxonomy" id="114155"/>
    <lineage>
        <taxon>Eukaryota</taxon>
        <taxon>Fungi</taxon>
        <taxon>Dikarya</taxon>
        <taxon>Basidiomycota</taxon>
        <taxon>Agaricomycotina</taxon>
        <taxon>Agaricomycetes</taxon>
        <taxon>Polyporales</taxon>
        <taxon>Polyporaceae</taxon>
        <taxon>Dichomitus</taxon>
    </lineage>
</organism>
<dbReference type="Pfam" id="PF00656">
    <property type="entry name" value="Peptidase_C14"/>
    <property type="match status" value="1"/>
</dbReference>
<dbReference type="GO" id="GO:0004197">
    <property type="term" value="F:cysteine-type endopeptidase activity"/>
    <property type="evidence" value="ECO:0007669"/>
    <property type="project" value="InterPro"/>
</dbReference>
<feature type="region of interest" description="Disordered" evidence="4">
    <location>
        <begin position="1"/>
        <end position="41"/>
    </location>
</feature>
<keyword evidence="3" id="KW-0645">Protease</keyword>
<dbReference type="OrthoDB" id="3223806at2759"/>
<reference evidence="6" key="1">
    <citation type="submission" date="2019-01" db="EMBL/GenBank/DDBJ databases">
        <title>Draft genome sequences of three monokaryotic isolates of the white-rot basidiomycete fungus Dichomitus squalens.</title>
        <authorList>
            <consortium name="DOE Joint Genome Institute"/>
            <person name="Lopez S.C."/>
            <person name="Andreopoulos B."/>
            <person name="Pangilinan J."/>
            <person name="Lipzen A."/>
            <person name="Riley R."/>
            <person name="Ahrendt S."/>
            <person name="Ng V."/>
            <person name="Barry K."/>
            <person name="Daum C."/>
            <person name="Grigoriev I.V."/>
            <person name="Hilden K.S."/>
            <person name="Makela M.R."/>
            <person name="de Vries R.P."/>
        </authorList>
    </citation>
    <scope>NUCLEOTIDE SEQUENCE [LARGE SCALE GENOMIC DNA]</scope>
    <source>
        <strain evidence="6">OM18370.1</strain>
    </source>
</reference>
<sequence length="450" mass="49076">MMWDFSGSAANGQSSLPYPVHQQRSRGLSPAPPFPSAPSGYGFPSSAPAPAPFMPIGSAVSDTAASYAGTFGSVTRSNDPGPWVVSNGPAPVPREPVSMPRGPGYGSSGYTVHTHYSSHRHHSHSHSHSHSQPARPAVVVHHSSSPAAVVVHQSSKPQKTSSKPHRPHADPVQHLLPMSSSGPGREHTFQYSKCTGKRKALCIGINYAGLPNELHGCVNDARNVERFLLRHGYKPDDIVMLTDDATDPRRRPTKLNILDAMHWLVTGAHPHDSLFFHYSGHGGQVKDKDGDEVDGYDEIIFPLDFKKAGYISDDLMHTIMVKKLPPGCRLTALFDSCHSGSVLDLPYLYSSDGRVKGSQVTKRWFDAKSTPADVITWSGCKDSQTSADTWEAGVATGAMSYAFMASLKQNPSQTYQELLRSVRTILKKNYSQKPQLSSSHRIDTTLKFIF</sequence>
<dbReference type="GO" id="GO:0006915">
    <property type="term" value="P:apoptotic process"/>
    <property type="evidence" value="ECO:0007669"/>
    <property type="project" value="UniProtKB-KW"/>
</dbReference>
<dbReference type="InterPro" id="IPR011600">
    <property type="entry name" value="Pept_C14_caspase"/>
</dbReference>
<keyword evidence="2" id="KW-0053">Apoptosis</keyword>
<evidence type="ECO:0000313" key="6">
    <source>
        <dbReference type="EMBL" id="TBU23469.1"/>
    </source>
</evidence>
<evidence type="ECO:0000259" key="5">
    <source>
        <dbReference type="Pfam" id="PF00656"/>
    </source>
</evidence>
<feature type="domain" description="Peptidase C14 caspase" evidence="5">
    <location>
        <begin position="197"/>
        <end position="440"/>
    </location>
</feature>
<feature type="compositionally biased region" description="Basic residues" evidence="4">
    <location>
        <begin position="116"/>
        <end position="129"/>
    </location>
</feature>
<dbReference type="GO" id="GO:0005737">
    <property type="term" value="C:cytoplasm"/>
    <property type="evidence" value="ECO:0007669"/>
    <property type="project" value="TreeGrafter"/>
</dbReference>
<protein>
    <submittedName>
        <fullName evidence="6">Caspase domain-containing protein</fullName>
    </submittedName>
</protein>